<dbReference type="Gene3D" id="2.60.120.920">
    <property type="match status" value="1"/>
</dbReference>
<dbReference type="PANTHER" id="PTHR25465:SF5">
    <property type="entry name" value="E3 UBIQUITIN_ISG15 LIGASE TRIM25-RELATED"/>
    <property type="match status" value="1"/>
</dbReference>
<keyword evidence="6" id="KW-1185">Reference proteome</keyword>
<dbReference type="InterPro" id="IPR003877">
    <property type="entry name" value="SPRY_dom"/>
</dbReference>
<feature type="domain" description="B30.2/SPRY" evidence="4">
    <location>
        <begin position="30"/>
        <end position="222"/>
    </location>
</feature>
<dbReference type="Ensembl" id="ENSCVAT00000014486.1">
    <property type="protein sequence ID" value="ENSCVAP00000000784.1"/>
    <property type="gene ID" value="ENSCVAG00000001725.1"/>
</dbReference>
<dbReference type="OMA" id="PRIMISQ"/>
<dbReference type="InterPro" id="IPR006574">
    <property type="entry name" value="PRY"/>
</dbReference>
<organism evidence="5 6">
    <name type="scientific">Cyprinodon variegatus</name>
    <name type="common">Sheepshead minnow</name>
    <dbReference type="NCBI Taxonomy" id="28743"/>
    <lineage>
        <taxon>Eukaryota</taxon>
        <taxon>Metazoa</taxon>
        <taxon>Chordata</taxon>
        <taxon>Craniata</taxon>
        <taxon>Vertebrata</taxon>
        <taxon>Euteleostomi</taxon>
        <taxon>Actinopterygii</taxon>
        <taxon>Neopterygii</taxon>
        <taxon>Teleostei</taxon>
        <taxon>Neoteleostei</taxon>
        <taxon>Acanthomorphata</taxon>
        <taxon>Ovalentaria</taxon>
        <taxon>Atherinomorphae</taxon>
        <taxon>Cyprinodontiformes</taxon>
        <taxon>Cyprinodontidae</taxon>
        <taxon>Cyprinodon</taxon>
    </lineage>
</organism>
<evidence type="ECO:0000256" key="1">
    <source>
        <dbReference type="ARBA" id="ARBA00022723"/>
    </source>
</evidence>
<sequence>MTMTRYSFIRLFICNSSDPGGVFKKKTSRGLHPDLRPRYDTATFKGLCEITMDPNTLNNFLFLSEENRKVTVTGYQCYSNHPDRFSYWRQVLCRESLTGRHYWEVEWRGMGVYVAVAYKSIGRAGSGNECRFGCNDKSWALECFEKRNSFVHNNIWTPISATTSPRIGVYLDHSAGILCFYSVSETMTLLHRVQTTFTEPLHAGLYLELLTDAEFSLIKSGFNHYNHHQ</sequence>
<dbReference type="Pfam" id="PF13765">
    <property type="entry name" value="PRY"/>
    <property type="match status" value="1"/>
</dbReference>
<dbReference type="Proteomes" id="UP000265020">
    <property type="component" value="Unassembled WGS sequence"/>
</dbReference>
<evidence type="ECO:0000256" key="2">
    <source>
        <dbReference type="ARBA" id="ARBA00022771"/>
    </source>
</evidence>
<accession>A0A3Q2C7Z5</accession>
<dbReference type="InterPro" id="IPR043136">
    <property type="entry name" value="B30.2/SPRY_sf"/>
</dbReference>
<dbReference type="GeneTree" id="ENSGT01150000286922"/>
<dbReference type="CDD" id="cd16040">
    <property type="entry name" value="SPRY_PRY_SNTX"/>
    <property type="match status" value="1"/>
</dbReference>
<dbReference type="AlphaFoldDB" id="A0A3Q2C7Z5"/>
<dbReference type="SUPFAM" id="SSF49899">
    <property type="entry name" value="Concanavalin A-like lectins/glucanases"/>
    <property type="match status" value="1"/>
</dbReference>
<dbReference type="PROSITE" id="PS50188">
    <property type="entry name" value="B302_SPRY"/>
    <property type="match status" value="1"/>
</dbReference>
<dbReference type="PANTHER" id="PTHR25465">
    <property type="entry name" value="B-BOX DOMAIN CONTAINING"/>
    <property type="match status" value="1"/>
</dbReference>
<reference evidence="5" key="1">
    <citation type="submission" date="2025-08" db="UniProtKB">
        <authorList>
            <consortium name="Ensembl"/>
        </authorList>
    </citation>
    <scope>IDENTIFICATION</scope>
</reference>
<dbReference type="GO" id="GO:0005737">
    <property type="term" value="C:cytoplasm"/>
    <property type="evidence" value="ECO:0007669"/>
    <property type="project" value="UniProtKB-ARBA"/>
</dbReference>
<name>A0A3Q2C7Z5_CYPVA</name>
<dbReference type="InterPro" id="IPR001870">
    <property type="entry name" value="B30.2/SPRY"/>
</dbReference>
<proteinExistence type="predicted"/>
<keyword evidence="2" id="KW-0863">Zinc-finger</keyword>
<evidence type="ECO:0000313" key="5">
    <source>
        <dbReference type="Ensembl" id="ENSCVAP00000000784.1"/>
    </source>
</evidence>
<dbReference type="PRINTS" id="PR01407">
    <property type="entry name" value="BUTYPHLNCDUF"/>
</dbReference>
<dbReference type="InterPro" id="IPR003879">
    <property type="entry name" value="Butyrophylin_SPRY"/>
</dbReference>
<evidence type="ECO:0000259" key="4">
    <source>
        <dbReference type="PROSITE" id="PS50188"/>
    </source>
</evidence>
<protein>
    <recommendedName>
        <fullName evidence="4">B30.2/SPRY domain-containing protein</fullName>
    </recommendedName>
</protein>
<keyword evidence="3" id="KW-0862">Zinc</keyword>
<dbReference type="Pfam" id="PF00622">
    <property type="entry name" value="SPRY"/>
    <property type="match status" value="1"/>
</dbReference>
<dbReference type="SMART" id="SM00589">
    <property type="entry name" value="PRY"/>
    <property type="match status" value="1"/>
</dbReference>
<evidence type="ECO:0000313" key="6">
    <source>
        <dbReference type="Proteomes" id="UP000265020"/>
    </source>
</evidence>
<dbReference type="GO" id="GO:0008270">
    <property type="term" value="F:zinc ion binding"/>
    <property type="evidence" value="ECO:0007669"/>
    <property type="project" value="UniProtKB-KW"/>
</dbReference>
<dbReference type="SMART" id="SM00449">
    <property type="entry name" value="SPRY"/>
    <property type="match status" value="1"/>
</dbReference>
<reference evidence="5" key="2">
    <citation type="submission" date="2025-09" db="UniProtKB">
        <authorList>
            <consortium name="Ensembl"/>
        </authorList>
    </citation>
    <scope>IDENTIFICATION</scope>
</reference>
<keyword evidence="1" id="KW-0479">Metal-binding</keyword>
<dbReference type="InterPro" id="IPR013320">
    <property type="entry name" value="ConA-like_dom_sf"/>
</dbReference>
<evidence type="ECO:0000256" key="3">
    <source>
        <dbReference type="ARBA" id="ARBA00022833"/>
    </source>
</evidence>
<dbReference type="InterPro" id="IPR051051">
    <property type="entry name" value="E3_ubiq-ligase_TRIM/RNF"/>
</dbReference>